<dbReference type="GeneID" id="56039445"/>
<dbReference type="KEGG" id="halu:HUG12_18260"/>
<gene>
    <name evidence="2" type="ORF">HUG12_18260</name>
</gene>
<evidence type="ECO:0000313" key="3">
    <source>
        <dbReference type="Proteomes" id="UP000509626"/>
    </source>
</evidence>
<dbReference type="Proteomes" id="UP000509626">
    <property type="component" value="Chromosome"/>
</dbReference>
<dbReference type="RefSeq" id="WP_179270148.1">
    <property type="nucleotide sequence ID" value="NZ_CP058579.1"/>
</dbReference>
<dbReference type="AlphaFoldDB" id="A0A7D5QJ89"/>
<protein>
    <submittedName>
        <fullName evidence="2">Uncharacterized protein</fullName>
    </submittedName>
</protein>
<evidence type="ECO:0000256" key="1">
    <source>
        <dbReference type="SAM" id="MobiDB-lite"/>
    </source>
</evidence>
<keyword evidence="3" id="KW-1185">Reference proteome</keyword>
<organism evidence="2 3">
    <name type="scientific">Halorarum salinum</name>
    <dbReference type="NCBI Taxonomy" id="2743089"/>
    <lineage>
        <taxon>Archaea</taxon>
        <taxon>Methanobacteriati</taxon>
        <taxon>Methanobacteriota</taxon>
        <taxon>Stenosarchaea group</taxon>
        <taxon>Halobacteria</taxon>
        <taxon>Halobacteriales</taxon>
        <taxon>Haloferacaceae</taxon>
        <taxon>Halorarum</taxon>
    </lineage>
</organism>
<feature type="compositionally biased region" description="Polar residues" evidence="1">
    <location>
        <begin position="58"/>
        <end position="67"/>
    </location>
</feature>
<dbReference type="PROSITE" id="PS51257">
    <property type="entry name" value="PROKAR_LIPOPROTEIN"/>
    <property type="match status" value="1"/>
</dbReference>
<evidence type="ECO:0000313" key="2">
    <source>
        <dbReference type="EMBL" id="QLG63564.1"/>
    </source>
</evidence>
<dbReference type="EMBL" id="CP058579">
    <property type="protein sequence ID" value="QLG63564.1"/>
    <property type="molecule type" value="Genomic_DNA"/>
</dbReference>
<feature type="region of interest" description="Disordered" evidence="1">
    <location>
        <begin position="26"/>
        <end position="67"/>
    </location>
</feature>
<name>A0A7D5QJ89_9EURY</name>
<accession>A0A7D5QJ89</accession>
<sequence>MYRRGFLSGTVAVSVLGAASGCLDGGTGGGVDDPDDGDGTDAPADGGNSTPSDDDSTPAETGTDGSTLTIADREFVPTGDCGSDDAGTARVEFDGNEATVTGCITGRNGCQRATLGDVEYDAETDAVTVVVTTTAGEETPDACTQQLVHRAYEVTLSFRERLPSELVVFHESMDERTEAGRATSD</sequence>
<proteinExistence type="predicted"/>
<dbReference type="OrthoDB" id="313543at2157"/>
<reference evidence="2 3" key="1">
    <citation type="submission" date="2020-06" db="EMBL/GenBank/DDBJ databases">
        <title>NJ-3-1, isolated from saline soil.</title>
        <authorList>
            <person name="Cui H.L."/>
            <person name="Shi X."/>
        </authorList>
    </citation>
    <scope>NUCLEOTIDE SEQUENCE [LARGE SCALE GENOMIC DNA]</scope>
    <source>
        <strain evidence="2 3">NJ-3-1</strain>
    </source>
</reference>